<name>A0A1H5VYE9_9PROT</name>
<reference evidence="1 2" key="1">
    <citation type="submission" date="2016-10" db="EMBL/GenBank/DDBJ databases">
        <authorList>
            <person name="de Groot N.N."/>
        </authorList>
    </citation>
    <scope>NUCLEOTIDE SEQUENCE [LARGE SCALE GENOMIC DNA]</scope>
    <source>
        <strain evidence="1 2">Nm13</strain>
    </source>
</reference>
<dbReference type="InterPro" id="IPR010292">
    <property type="entry name" value="Uncharacterised_CreA"/>
</dbReference>
<organism evidence="1 2">
    <name type="scientific">Nitrosomonas ureae</name>
    <dbReference type="NCBI Taxonomy" id="44577"/>
    <lineage>
        <taxon>Bacteria</taxon>
        <taxon>Pseudomonadati</taxon>
        <taxon>Pseudomonadota</taxon>
        <taxon>Betaproteobacteria</taxon>
        <taxon>Nitrosomonadales</taxon>
        <taxon>Nitrosomonadaceae</taxon>
        <taxon>Nitrosomonas</taxon>
    </lineage>
</organism>
<dbReference type="Proteomes" id="UP000236753">
    <property type="component" value="Unassembled WGS sequence"/>
</dbReference>
<dbReference type="EMBL" id="FNUX01000015">
    <property type="protein sequence ID" value="SEF91901.1"/>
    <property type="molecule type" value="Genomic_DNA"/>
</dbReference>
<dbReference type="OrthoDB" id="9788409at2"/>
<accession>A0A1H5VYE9</accession>
<sequence>MQNFIVVSTKSLLNALLIGILMLQTTSHVMAEKIGSVSTKFKVLGANDKIVIEAFDDPDIAGATCYLSRAKTGGVSGMVGIAEDTSDASIACRQIGPISLPEKVKNGDEDGTEVFKKSTSLLFKSLQVVRFYDAKRNVLVYLTYSDRIIEGSPKNSISIIPITPWH</sequence>
<dbReference type="PANTHER" id="PTHR37952:SF2">
    <property type="entry name" value="PROTEIN CREA"/>
    <property type="match status" value="1"/>
</dbReference>
<dbReference type="Pfam" id="PF05981">
    <property type="entry name" value="CreA"/>
    <property type="match status" value="1"/>
</dbReference>
<protein>
    <submittedName>
        <fullName evidence="1">CreA protein</fullName>
    </submittedName>
</protein>
<dbReference type="PIRSF" id="PIRSF003174">
    <property type="entry name" value="CreA"/>
    <property type="match status" value="1"/>
</dbReference>
<proteinExistence type="predicted"/>
<evidence type="ECO:0000313" key="1">
    <source>
        <dbReference type="EMBL" id="SEF91901.1"/>
    </source>
</evidence>
<dbReference type="PANTHER" id="PTHR37952">
    <property type="match status" value="1"/>
</dbReference>
<dbReference type="AlphaFoldDB" id="A0A1H5VYE9"/>
<dbReference type="GO" id="GO:0005829">
    <property type="term" value="C:cytosol"/>
    <property type="evidence" value="ECO:0007669"/>
    <property type="project" value="TreeGrafter"/>
</dbReference>
<gene>
    <name evidence="1" type="ORF">SAMN05216334_11527</name>
</gene>
<evidence type="ECO:0000313" key="2">
    <source>
        <dbReference type="Proteomes" id="UP000236753"/>
    </source>
</evidence>